<comment type="caution">
    <text evidence="2">The sequence shown here is derived from an EMBL/GenBank/DDBJ whole genome shotgun (WGS) entry which is preliminary data.</text>
</comment>
<sequence length="36" mass="4025">MKSIIGLTAAAFAITSADPSTPQAQRQDQPKRRRRR</sequence>
<accession>W2WIN0</accession>
<evidence type="ECO:0000313" key="3">
    <source>
        <dbReference type="Proteomes" id="UP000018958"/>
    </source>
</evidence>
<gene>
    <name evidence="2" type="ORF">F441_14681</name>
</gene>
<dbReference type="EMBL" id="ANIX01002909">
    <property type="protein sequence ID" value="ETP09459.1"/>
    <property type="molecule type" value="Genomic_DNA"/>
</dbReference>
<protein>
    <submittedName>
        <fullName evidence="2">Uncharacterized protein</fullName>
    </submittedName>
</protein>
<dbReference type="Proteomes" id="UP000018958">
    <property type="component" value="Unassembled WGS sequence"/>
</dbReference>
<organism evidence="2 3">
    <name type="scientific">Phytophthora nicotianae CJ01A1</name>
    <dbReference type="NCBI Taxonomy" id="1317063"/>
    <lineage>
        <taxon>Eukaryota</taxon>
        <taxon>Sar</taxon>
        <taxon>Stramenopiles</taxon>
        <taxon>Oomycota</taxon>
        <taxon>Peronosporomycetes</taxon>
        <taxon>Peronosporales</taxon>
        <taxon>Peronosporaceae</taxon>
        <taxon>Phytophthora</taxon>
    </lineage>
</organism>
<reference evidence="2 3" key="1">
    <citation type="submission" date="2013-11" db="EMBL/GenBank/DDBJ databases">
        <title>The Genome Sequence of Phytophthora parasitica CJ01A1.</title>
        <authorList>
            <consortium name="The Broad Institute Genomics Platform"/>
            <person name="Russ C."/>
            <person name="Tyler B."/>
            <person name="Panabieres F."/>
            <person name="Shan W."/>
            <person name="Tripathy S."/>
            <person name="Grunwald N."/>
            <person name="Machado M."/>
            <person name="Johnson C.S."/>
            <person name="Walker B."/>
            <person name="Young S.K."/>
            <person name="Zeng Q."/>
            <person name="Gargeya S."/>
            <person name="Fitzgerald M."/>
            <person name="Haas B."/>
            <person name="Abouelleil A."/>
            <person name="Allen A.W."/>
            <person name="Alvarado L."/>
            <person name="Arachchi H.M."/>
            <person name="Berlin A.M."/>
            <person name="Chapman S.B."/>
            <person name="Gainer-Dewar J."/>
            <person name="Goldberg J."/>
            <person name="Griggs A."/>
            <person name="Gujja S."/>
            <person name="Hansen M."/>
            <person name="Howarth C."/>
            <person name="Imamovic A."/>
            <person name="Ireland A."/>
            <person name="Larimer J."/>
            <person name="McCowan C."/>
            <person name="Murphy C."/>
            <person name="Pearson M."/>
            <person name="Poon T.W."/>
            <person name="Priest M."/>
            <person name="Roberts A."/>
            <person name="Saif S."/>
            <person name="Shea T."/>
            <person name="Sisk P."/>
            <person name="Sykes S."/>
            <person name="Wortman J."/>
            <person name="Nusbaum C."/>
            <person name="Birren B."/>
        </authorList>
    </citation>
    <scope>NUCLEOTIDE SEQUENCE [LARGE SCALE GENOMIC DNA]</scope>
    <source>
        <strain evidence="2 3">CJ01A1</strain>
    </source>
</reference>
<proteinExistence type="predicted"/>
<evidence type="ECO:0000256" key="1">
    <source>
        <dbReference type="SAM" id="MobiDB-lite"/>
    </source>
</evidence>
<name>W2WIN0_PHYNI</name>
<dbReference type="AlphaFoldDB" id="W2WIN0"/>
<feature type="region of interest" description="Disordered" evidence="1">
    <location>
        <begin position="16"/>
        <end position="36"/>
    </location>
</feature>
<evidence type="ECO:0000313" key="2">
    <source>
        <dbReference type="EMBL" id="ETP09459.1"/>
    </source>
</evidence>